<dbReference type="PANTHER" id="PTHR46546:SF4">
    <property type="entry name" value="SHEWANELLA-LIKE PROTEIN PHOSPHATASE 1"/>
    <property type="match status" value="1"/>
</dbReference>
<evidence type="ECO:0000313" key="2">
    <source>
        <dbReference type="EMBL" id="APH15609.1"/>
    </source>
</evidence>
<proteinExistence type="predicted"/>
<dbReference type="Gene3D" id="3.60.21.10">
    <property type="match status" value="1"/>
</dbReference>
<dbReference type="Pfam" id="PF00149">
    <property type="entry name" value="Metallophos"/>
    <property type="match status" value="1"/>
</dbReference>
<dbReference type="InterPro" id="IPR004843">
    <property type="entry name" value="Calcineurin-like_PHP"/>
</dbReference>
<feature type="domain" description="Calcineurin-like phosphoesterase" evidence="1">
    <location>
        <begin position="3"/>
        <end position="124"/>
    </location>
</feature>
<dbReference type="EMBL" id="CP013243">
    <property type="protein sequence ID" value="APH15609.1"/>
    <property type="molecule type" value="Genomic_DNA"/>
</dbReference>
<gene>
    <name evidence="2" type="ORF">NPD5_2592</name>
</gene>
<reference evidence="2 3" key="1">
    <citation type="submission" date="2015-11" db="EMBL/GenBank/DDBJ databases">
        <authorList>
            <person name="Hill K.K."/>
            <person name="Shirey T.B."/>
            <person name="Raphael B."/>
            <person name="Daligault H.E."/>
            <person name="Davenport K.W."/>
            <person name="Bruce D.C."/>
            <person name="Foley B.T."/>
            <person name="Johnson S.L."/>
        </authorList>
    </citation>
    <scope>NUCLEOTIDE SEQUENCE [LARGE SCALE GENOMIC DNA]</scope>
    <source>
        <strain evidence="2 3">CDC_1632</strain>
    </source>
</reference>
<dbReference type="InterPro" id="IPR029052">
    <property type="entry name" value="Metallo-depent_PP-like"/>
</dbReference>
<dbReference type="Proteomes" id="UP000182204">
    <property type="component" value="Chromosome"/>
</dbReference>
<protein>
    <submittedName>
        <fullName evidence="2">Calcineurin-like phosphoesterase family protein</fullName>
    </submittedName>
</protein>
<evidence type="ECO:0000259" key="1">
    <source>
        <dbReference type="Pfam" id="PF00149"/>
    </source>
</evidence>
<dbReference type="SUPFAM" id="SSF56300">
    <property type="entry name" value="Metallo-dependent phosphatases"/>
    <property type="match status" value="1"/>
</dbReference>
<sequence length="221" mass="26660">MIIFVMSDIHGAIKIFKETFDTLIKDNLKNNRENKLILLGDYLDRKNRDTKILYYLKDLQEQFKNQIIMLMGNHEFMFLEDIQTGPICFDDNDIIDWLKSLPFYYETDTQIFVHAGIDEEAGEYWKWGTEDYFYCSKYPYTLGKFQKDIIAGHIFTSEIMRDESYHKVYWDRKSHFYIDGQSEKSKFIPVLKYNTITKRYSSFEKISKEDNTFLWSEYTIK</sequence>
<dbReference type="AlphaFoldDB" id="A0A1L3NHI9"/>
<dbReference type="GO" id="GO:0016787">
    <property type="term" value="F:hydrolase activity"/>
    <property type="evidence" value="ECO:0007669"/>
    <property type="project" value="InterPro"/>
</dbReference>
<dbReference type="RefSeq" id="WP_072586074.1">
    <property type="nucleotide sequence ID" value="NZ_CP013243.1"/>
</dbReference>
<dbReference type="PANTHER" id="PTHR46546">
    <property type="entry name" value="SHEWANELLA-LIKE PROTEIN PHOSPHATASE 1"/>
    <property type="match status" value="1"/>
</dbReference>
<evidence type="ECO:0000313" key="3">
    <source>
        <dbReference type="Proteomes" id="UP000182204"/>
    </source>
</evidence>
<accession>A0A1L3NHI9</accession>
<organism evidence="2 3">
    <name type="scientific">Clostridium sporogenes</name>
    <dbReference type="NCBI Taxonomy" id="1509"/>
    <lineage>
        <taxon>Bacteria</taxon>
        <taxon>Bacillati</taxon>
        <taxon>Bacillota</taxon>
        <taxon>Clostridia</taxon>
        <taxon>Eubacteriales</taxon>
        <taxon>Clostridiaceae</taxon>
        <taxon>Clostridium</taxon>
    </lineage>
</organism>
<name>A0A1L3NHI9_CLOSG</name>